<comment type="caution">
    <text evidence="2">The sequence shown here is derived from an EMBL/GenBank/DDBJ whole genome shotgun (WGS) entry which is preliminary data.</text>
</comment>
<dbReference type="Gene3D" id="3.30.710.10">
    <property type="entry name" value="Potassium Channel Kv1.1, Chain A"/>
    <property type="match status" value="1"/>
</dbReference>
<dbReference type="CDD" id="cd18186">
    <property type="entry name" value="BTB_POZ_ZBTB_KLHL-like"/>
    <property type="match status" value="1"/>
</dbReference>
<accession>A0A9P8YDA6</accession>
<dbReference type="SUPFAM" id="SSF54695">
    <property type="entry name" value="POZ domain"/>
    <property type="match status" value="1"/>
</dbReference>
<dbReference type="GeneID" id="70191359"/>
<dbReference type="RefSeq" id="XP_046015903.1">
    <property type="nucleotide sequence ID" value="XM_046161813.1"/>
</dbReference>
<evidence type="ECO:0000313" key="3">
    <source>
        <dbReference type="Proteomes" id="UP000756346"/>
    </source>
</evidence>
<protein>
    <recommendedName>
        <fullName evidence="1">BTB domain-containing protein</fullName>
    </recommendedName>
</protein>
<dbReference type="OrthoDB" id="4742054at2759"/>
<dbReference type="Pfam" id="PF00651">
    <property type="entry name" value="BTB"/>
    <property type="match status" value="1"/>
</dbReference>
<sequence>MATKKARTSESKRAFERRAEVPKVFDSDQIVVIKTPEAKVFRVHAHLLVQYSDYFLHALNSGMKESKSMEFQLEKHANDLTVGALVDWLYAKPAGNVKKILEDVFPEAPVYDDLHINTAYRLWQLADYLKMPVLQNDVMRLLHKVSLQHQGSVNQVRWDILEDLDERSMLFRLYTTILASYAARLDYKKIIANGVLSLPVHVLEATICYLAGYHAHADKVYKLDELLVDEDLSNED</sequence>
<reference evidence="2" key="1">
    <citation type="journal article" date="2021" name="Nat. Commun.">
        <title>Genetic determinants of endophytism in the Arabidopsis root mycobiome.</title>
        <authorList>
            <person name="Mesny F."/>
            <person name="Miyauchi S."/>
            <person name="Thiergart T."/>
            <person name="Pickel B."/>
            <person name="Atanasova L."/>
            <person name="Karlsson M."/>
            <person name="Huettel B."/>
            <person name="Barry K.W."/>
            <person name="Haridas S."/>
            <person name="Chen C."/>
            <person name="Bauer D."/>
            <person name="Andreopoulos W."/>
            <person name="Pangilinan J."/>
            <person name="LaButti K."/>
            <person name="Riley R."/>
            <person name="Lipzen A."/>
            <person name="Clum A."/>
            <person name="Drula E."/>
            <person name="Henrissat B."/>
            <person name="Kohler A."/>
            <person name="Grigoriev I.V."/>
            <person name="Martin F.M."/>
            <person name="Hacquard S."/>
        </authorList>
    </citation>
    <scope>NUCLEOTIDE SEQUENCE</scope>
    <source>
        <strain evidence="2">MPI-CAGE-CH-0230</strain>
    </source>
</reference>
<keyword evidence="3" id="KW-1185">Reference proteome</keyword>
<dbReference type="EMBL" id="JAGTJQ010000003">
    <property type="protein sequence ID" value="KAH7035810.1"/>
    <property type="molecule type" value="Genomic_DNA"/>
</dbReference>
<proteinExistence type="predicted"/>
<dbReference type="InterPro" id="IPR000210">
    <property type="entry name" value="BTB/POZ_dom"/>
</dbReference>
<evidence type="ECO:0000313" key="2">
    <source>
        <dbReference type="EMBL" id="KAH7035810.1"/>
    </source>
</evidence>
<organism evidence="2 3">
    <name type="scientific">Microdochium trichocladiopsis</name>
    <dbReference type="NCBI Taxonomy" id="1682393"/>
    <lineage>
        <taxon>Eukaryota</taxon>
        <taxon>Fungi</taxon>
        <taxon>Dikarya</taxon>
        <taxon>Ascomycota</taxon>
        <taxon>Pezizomycotina</taxon>
        <taxon>Sordariomycetes</taxon>
        <taxon>Xylariomycetidae</taxon>
        <taxon>Xylariales</taxon>
        <taxon>Microdochiaceae</taxon>
        <taxon>Microdochium</taxon>
    </lineage>
</organism>
<gene>
    <name evidence="2" type="ORF">B0I36DRAFT_406468</name>
</gene>
<dbReference type="AlphaFoldDB" id="A0A9P8YDA6"/>
<name>A0A9P8YDA6_9PEZI</name>
<feature type="domain" description="BTB" evidence="1">
    <location>
        <begin position="27"/>
        <end position="90"/>
    </location>
</feature>
<dbReference type="Proteomes" id="UP000756346">
    <property type="component" value="Unassembled WGS sequence"/>
</dbReference>
<dbReference type="PROSITE" id="PS50097">
    <property type="entry name" value="BTB"/>
    <property type="match status" value="1"/>
</dbReference>
<dbReference type="InterPro" id="IPR011333">
    <property type="entry name" value="SKP1/BTB/POZ_sf"/>
</dbReference>
<evidence type="ECO:0000259" key="1">
    <source>
        <dbReference type="PROSITE" id="PS50097"/>
    </source>
</evidence>